<dbReference type="InterPro" id="IPR045224">
    <property type="entry name" value="HDZip_class_I_plant"/>
</dbReference>
<reference evidence="14 15" key="1">
    <citation type="submission" date="2017-07" db="EMBL/GenBank/DDBJ databases">
        <title>An improved, manually edited Actinidia chinensis var. chinensis (kiwifruit) genome highlights the challenges associated with draft genomes and gene prediction in plants.</title>
        <authorList>
            <person name="Pilkington S."/>
            <person name="Crowhurst R."/>
            <person name="Hilario E."/>
            <person name="Nardozza S."/>
            <person name="Fraser L."/>
            <person name="Peng Y."/>
            <person name="Gunaseelan K."/>
            <person name="Simpson R."/>
            <person name="Tahir J."/>
            <person name="Deroles S."/>
            <person name="Templeton K."/>
            <person name="Luo Z."/>
            <person name="Davy M."/>
            <person name="Cheng C."/>
            <person name="Mcneilage M."/>
            <person name="Scaglione D."/>
            <person name="Liu Y."/>
            <person name="Zhang Q."/>
            <person name="Datson P."/>
            <person name="De Silva N."/>
            <person name="Gardiner S."/>
            <person name="Bassett H."/>
            <person name="Chagne D."/>
            <person name="Mccallum J."/>
            <person name="Dzierzon H."/>
            <person name="Deng C."/>
            <person name="Wang Y.-Y."/>
            <person name="Barron N."/>
            <person name="Manako K."/>
            <person name="Bowen J."/>
            <person name="Foster T."/>
            <person name="Erridge Z."/>
            <person name="Tiffin H."/>
            <person name="Waite C."/>
            <person name="Davies K."/>
            <person name="Grierson E."/>
            <person name="Laing W."/>
            <person name="Kirk R."/>
            <person name="Chen X."/>
            <person name="Wood M."/>
            <person name="Montefiori M."/>
            <person name="Brummell D."/>
            <person name="Schwinn K."/>
            <person name="Catanach A."/>
            <person name="Fullerton C."/>
            <person name="Li D."/>
            <person name="Meiyalaghan S."/>
            <person name="Nieuwenhuizen N."/>
            <person name="Read N."/>
            <person name="Prakash R."/>
            <person name="Hunter D."/>
            <person name="Zhang H."/>
            <person name="Mckenzie M."/>
            <person name="Knabel M."/>
            <person name="Harris A."/>
            <person name="Allan A."/>
            <person name="Chen A."/>
            <person name="Janssen B."/>
            <person name="Plunkett B."/>
            <person name="Dwamena C."/>
            <person name="Voogd C."/>
            <person name="Leif D."/>
            <person name="Lafferty D."/>
            <person name="Souleyre E."/>
            <person name="Varkonyi-Gasic E."/>
            <person name="Gambi F."/>
            <person name="Hanley J."/>
            <person name="Yao J.-L."/>
            <person name="Cheung J."/>
            <person name="David K."/>
            <person name="Warren B."/>
            <person name="Marsh K."/>
            <person name="Snowden K."/>
            <person name="Lin-Wang K."/>
            <person name="Brian L."/>
            <person name="Martinez-Sanchez M."/>
            <person name="Wang M."/>
            <person name="Ileperuma N."/>
            <person name="Macnee N."/>
            <person name="Campin R."/>
            <person name="Mcatee P."/>
            <person name="Drummond R."/>
            <person name="Espley R."/>
            <person name="Ireland H."/>
            <person name="Wu R."/>
            <person name="Atkinson R."/>
            <person name="Karunairetnam S."/>
            <person name="Bulley S."/>
            <person name="Chunkath S."/>
            <person name="Hanley Z."/>
            <person name="Storey R."/>
            <person name="Thrimawithana A."/>
            <person name="Thomson S."/>
            <person name="David C."/>
            <person name="Testolin R."/>
        </authorList>
    </citation>
    <scope>NUCLEOTIDE SEQUENCE [LARGE SCALE GENOMIC DNA]</scope>
    <source>
        <strain evidence="15">cv. Red5</strain>
        <tissue evidence="14">Young leaf</tissue>
    </source>
</reference>
<dbReference type="Pfam" id="PF00046">
    <property type="entry name" value="Homeodomain"/>
    <property type="match status" value="1"/>
</dbReference>
<evidence type="ECO:0000256" key="10">
    <source>
        <dbReference type="RuleBase" id="RU369038"/>
    </source>
</evidence>
<dbReference type="FunFam" id="1.10.10.60:FF:000144">
    <property type="entry name" value="homeobox-leucine zipper protein ATHB-6-like"/>
    <property type="match status" value="1"/>
</dbReference>
<dbReference type="InterPro" id="IPR003106">
    <property type="entry name" value="Leu_zip_homeo"/>
</dbReference>
<keyword evidence="4 8" id="KW-0371">Homeobox</keyword>
<comment type="subcellular location">
    <subcellularLocation>
        <location evidence="1 8 9">Nucleus</location>
    </subcellularLocation>
</comment>
<dbReference type="GO" id="GO:0045893">
    <property type="term" value="P:positive regulation of DNA-templated transcription"/>
    <property type="evidence" value="ECO:0007669"/>
    <property type="project" value="TreeGrafter"/>
</dbReference>
<evidence type="ECO:0000256" key="2">
    <source>
        <dbReference type="ARBA" id="ARBA00023015"/>
    </source>
</evidence>
<keyword evidence="6 8" id="KW-0539">Nucleus</keyword>
<evidence type="ECO:0000256" key="11">
    <source>
        <dbReference type="SAM" id="Coils"/>
    </source>
</evidence>
<dbReference type="PROSITE" id="PS50071">
    <property type="entry name" value="HOMEOBOX_2"/>
    <property type="match status" value="1"/>
</dbReference>
<dbReference type="InterPro" id="IPR001356">
    <property type="entry name" value="HD"/>
</dbReference>
<dbReference type="Proteomes" id="UP000241394">
    <property type="component" value="Chromosome LG6"/>
</dbReference>
<comment type="caution">
    <text evidence="14">The sequence shown here is derived from an EMBL/GenBank/DDBJ whole genome shotgun (WGS) entry which is preliminary data.</text>
</comment>
<dbReference type="PRINTS" id="PR00031">
    <property type="entry name" value="HTHREPRESSR"/>
</dbReference>
<evidence type="ECO:0000256" key="3">
    <source>
        <dbReference type="ARBA" id="ARBA00023125"/>
    </source>
</evidence>
<dbReference type="PANTHER" id="PTHR24326">
    <property type="entry name" value="HOMEOBOX-LEUCINE ZIPPER PROTEIN"/>
    <property type="match status" value="1"/>
</dbReference>
<proteinExistence type="inferred from homology"/>
<comment type="function">
    <text evidence="10">Transcription factor.</text>
</comment>
<dbReference type="CDD" id="cd00086">
    <property type="entry name" value="homeodomain"/>
    <property type="match status" value="1"/>
</dbReference>
<feature type="coiled-coil region" evidence="11">
    <location>
        <begin position="135"/>
        <end position="176"/>
    </location>
</feature>
<dbReference type="GO" id="GO:0000976">
    <property type="term" value="F:transcription cis-regulatory region binding"/>
    <property type="evidence" value="ECO:0007669"/>
    <property type="project" value="UniProtKB-ARBA"/>
</dbReference>
<dbReference type="SMART" id="SM00389">
    <property type="entry name" value="HOX"/>
    <property type="match status" value="1"/>
</dbReference>
<dbReference type="Pfam" id="PF02183">
    <property type="entry name" value="HALZ"/>
    <property type="match status" value="1"/>
</dbReference>
<dbReference type="PANTHER" id="PTHR24326:SF606">
    <property type="entry name" value="HOMEOBOX-LEUCINE ZIPPER PROTEIN ATHB-54"/>
    <property type="match status" value="1"/>
</dbReference>
<keyword evidence="15" id="KW-1185">Reference proteome</keyword>
<protein>
    <recommendedName>
        <fullName evidence="10">Homeobox-leucine zipper protein</fullName>
    </recommendedName>
    <alternativeName>
        <fullName evidence="10">HD-ZIP protein</fullName>
    </alternativeName>
    <alternativeName>
        <fullName evidence="10">Homeodomain transcription factor</fullName>
    </alternativeName>
</protein>
<dbReference type="Gramene" id="PSS28705">
    <property type="protein sequence ID" value="PSS28705"/>
    <property type="gene ID" value="CEY00_Acc06303"/>
</dbReference>
<dbReference type="GO" id="GO:0005634">
    <property type="term" value="C:nucleus"/>
    <property type="evidence" value="ECO:0007669"/>
    <property type="project" value="UniProtKB-SubCell"/>
</dbReference>
<dbReference type="GO" id="GO:0000981">
    <property type="term" value="F:DNA-binding transcription factor activity, RNA polymerase II-specific"/>
    <property type="evidence" value="ECO:0007669"/>
    <property type="project" value="UniProtKB-UniRule"/>
</dbReference>
<evidence type="ECO:0000259" key="13">
    <source>
        <dbReference type="PROSITE" id="PS50071"/>
    </source>
</evidence>
<dbReference type="PROSITE" id="PS00027">
    <property type="entry name" value="HOMEOBOX_1"/>
    <property type="match status" value="1"/>
</dbReference>
<dbReference type="OMA" id="NSCHLSF"/>
<dbReference type="InterPro" id="IPR017970">
    <property type="entry name" value="Homeobox_CS"/>
</dbReference>
<evidence type="ECO:0000256" key="8">
    <source>
        <dbReference type="PROSITE-ProRule" id="PRU00108"/>
    </source>
</evidence>
<keyword evidence="5 10" id="KW-0804">Transcription</keyword>
<keyword evidence="2 10" id="KW-0805">Transcription regulation</keyword>
<dbReference type="OrthoDB" id="6159439at2759"/>
<accession>A0A2R6RFB5</accession>
<evidence type="ECO:0000256" key="4">
    <source>
        <dbReference type="ARBA" id="ARBA00023155"/>
    </source>
</evidence>
<dbReference type="AlphaFoldDB" id="A0A2R6RFB5"/>
<dbReference type="EMBL" id="NKQK01000006">
    <property type="protein sequence ID" value="PSS28705.1"/>
    <property type="molecule type" value="Genomic_DNA"/>
</dbReference>
<feature type="domain" description="Homeobox" evidence="13">
    <location>
        <begin position="83"/>
        <end position="143"/>
    </location>
</feature>
<comment type="similarity">
    <text evidence="7 10">Belongs to the HD-ZIP homeobox family. Class I subfamily.</text>
</comment>
<keyword evidence="3 8" id="KW-0238">DNA-binding</keyword>
<name>A0A2R6RFB5_ACTCC</name>
<evidence type="ECO:0000256" key="12">
    <source>
        <dbReference type="SAM" id="MobiDB-lite"/>
    </source>
</evidence>
<evidence type="ECO:0000256" key="7">
    <source>
        <dbReference type="ARBA" id="ARBA00025748"/>
    </source>
</evidence>
<reference evidence="15" key="2">
    <citation type="journal article" date="2018" name="BMC Genomics">
        <title>A manually annotated Actinidia chinensis var. chinensis (kiwifruit) genome highlights the challenges associated with draft genomes and gene prediction in plants.</title>
        <authorList>
            <person name="Pilkington S.M."/>
            <person name="Crowhurst R."/>
            <person name="Hilario E."/>
            <person name="Nardozza S."/>
            <person name="Fraser L."/>
            <person name="Peng Y."/>
            <person name="Gunaseelan K."/>
            <person name="Simpson R."/>
            <person name="Tahir J."/>
            <person name="Deroles S.C."/>
            <person name="Templeton K."/>
            <person name="Luo Z."/>
            <person name="Davy M."/>
            <person name="Cheng C."/>
            <person name="McNeilage M."/>
            <person name="Scaglione D."/>
            <person name="Liu Y."/>
            <person name="Zhang Q."/>
            <person name="Datson P."/>
            <person name="De Silva N."/>
            <person name="Gardiner S.E."/>
            <person name="Bassett H."/>
            <person name="Chagne D."/>
            <person name="McCallum J."/>
            <person name="Dzierzon H."/>
            <person name="Deng C."/>
            <person name="Wang Y.Y."/>
            <person name="Barron L."/>
            <person name="Manako K."/>
            <person name="Bowen J."/>
            <person name="Foster T.M."/>
            <person name="Erridge Z.A."/>
            <person name="Tiffin H."/>
            <person name="Waite C.N."/>
            <person name="Davies K.M."/>
            <person name="Grierson E.P."/>
            <person name="Laing W.A."/>
            <person name="Kirk R."/>
            <person name="Chen X."/>
            <person name="Wood M."/>
            <person name="Montefiori M."/>
            <person name="Brummell D.A."/>
            <person name="Schwinn K.E."/>
            <person name="Catanach A."/>
            <person name="Fullerton C."/>
            <person name="Li D."/>
            <person name="Meiyalaghan S."/>
            <person name="Nieuwenhuizen N."/>
            <person name="Read N."/>
            <person name="Prakash R."/>
            <person name="Hunter D."/>
            <person name="Zhang H."/>
            <person name="McKenzie M."/>
            <person name="Knabel M."/>
            <person name="Harris A."/>
            <person name="Allan A.C."/>
            <person name="Gleave A."/>
            <person name="Chen A."/>
            <person name="Janssen B.J."/>
            <person name="Plunkett B."/>
            <person name="Ampomah-Dwamena C."/>
            <person name="Voogd C."/>
            <person name="Leif D."/>
            <person name="Lafferty D."/>
            <person name="Souleyre E.J.F."/>
            <person name="Varkonyi-Gasic E."/>
            <person name="Gambi F."/>
            <person name="Hanley J."/>
            <person name="Yao J.L."/>
            <person name="Cheung J."/>
            <person name="David K.M."/>
            <person name="Warren B."/>
            <person name="Marsh K."/>
            <person name="Snowden K.C."/>
            <person name="Lin-Wang K."/>
            <person name="Brian L."/>
            <person name="Martinez-Sanchez M."/>
            <person name="Wang M."/>
            <person name="Ileperuma N."/>
            <person name="Macnee N."/>
            <person name="Campin R."/>
            <person name="McAtee P."/>
            <person name="Drummond R.S.M."/>
            <person name="Espley R.V."/>
            <person name="Ireland H.S."/>
            <person name="Wu R."/>
            <person name="Atkinson R.G."/>
            <person name="Karunairetnam S."/>
            <person name="Bulley S."/>
            <person name="Chunkath S."/>
            <person name="Hanley Z."/>
            <person name="Storey R."/>
            <person name="Thrimawithana A.H."/>
            <person name="Thomson S."/>
            <person name="David C."/>
            <person name="Testolin R."/>
            <person name="Huang H."/>
            <person name="Hellens R.P."/>
            <person name="Schaffer R.J."/>
        </authorList>
    </citation>
    <scope>NUCLEOTIDE SEQUENCE [LARGE SCALE GENOMIC DNA]</scope>
    <source>
        <strain evidence="15">cv. Red5</strain>
    </source>
</reference>
<sequence>MEDGRVYARSNMTVVLQNDSLPCSSEVLQSLWFPNSSPSFHGDSGSCSTSMINFEDVGGTNPTDRPFFPLLEKEEDGNEDYGFHQPEKKRRLRADQVQFLERSFEVENKLEPEKKAQLAKEIGLKPRQVAIWFQNRRARFKTKRLEKDYDALKANYDRLKADYEGFLKEQDRLRNEVLLLTNKLILREKDVTISEQSDPIHPMVEEAQKKVPNFAASDPKSETPMVVFKQEEATSAKSDVLDSEQSDFSQDEEGDLARTLLPLPCLPKLEDEYYNEPPPNGYNWNFLDEGGQPSWLWPY</sequence>
<evidence type="ECO:0000256" key="9">
    <source>
        <dbReference type="RuleBase" id="RU000682"/>
    </source>
</evidence>
<dbReference type="InterPro" id="IPR000047">
    <property type="entry name" value="HTH_motif"/>
</dbReference>
<dbReference type="SUPFAM" id="SSF46689">
    <property type="entry name" value="Homeodomain-like"/>
    <property type="match status" value="1"/>
</dbReference>
<organism evidence="14 15">
    <name type="scientific">Actinidia chinensis var. chinensis</name>
    <name type="common">Chinese soft-hair kiwi</name>
    <dbReference type="NCBI Taxonomy" id="1590841"/>
    <lineage>
        <taxon>Eukaryota</taxon>
        <taxon>Viridiplantae</taxon>
        <taxon>Streptophyta</taxon>
        <taxon>Embryophyta</taxon>
        <taxon>Tracheophyta</taxon>
        <taxon>Spermatophyta</taxon>
        <taxon>Magnoliopsida</taxon>
        <taxon>eudicotyledons</taxon>
        <taxon>Gunneridae</taxon>
        <taxon>Pentapetalae</taxon>
        <taxon>asterids</taxon>
        <taxon>Ericales</taxon>
        <taxon>Actinidiaceae</taxon>
        <taxon>Actinidia</taxon>
    </lineage>
</organism>
<keyword evidence="11" id="KW-0175">Coiled coil</keyword>
<evidence type="ECO:0000256" key="5">
    <source>
        <dbReference type="ARBA" id="ARBA00023163"/>
    </source>
</evidence>
<feature type="region of interest" description="Disordered" evidence="12">
    <location>
        <begin position="233"/>
        <end position="253"/>
    </location>
</feature>
<evidence type="ECO:0000313" key="15">
    <source>
        <dbReference type="Proteomes" id="UP000241394"/>
    </source>
</evidence>
<evidence type="ECO:0000256" key="1">
    <source>
        <dbReference type="ARBA" id="ARBA00004123"/>
    </source>
</evidence>
<evidence type="ECO:0000256" key="6">
    <source>
        <dbReference type="ARBA" id="ARBA00023242"/>
    </source>
</evidence>
<dbReference type="InParanoid" id="A0A2R6RFB5"/>
<feature type="DNA-binding region" description="Homeobox" evidence="8">
    <location>
        <begin position="85"/>
        <end position="144"/>
    </location>
</feature>
<evidence type="ECO:0000313" key="14">
    <source>
        <dbReference type="EMBL" id="PSS28705.1"/>
    </source>
</evidence>
<gene>
    <name evidence="14" type="ORF">CEY00_Acc06303</name>
</gene>
<feature type="compositionally biased region" description="Acidic residues" evidence="12">
    <location>
        <begin position="241"/>
        <end position="253"/>
    </location>
</feature>
<dbReference type="Gene3D" id="1.10.10.60">
    <property type="entry name" value="Homeodomain-like"/>
    <property type="match status" value="1"/>
</dbReference>
<dbReference type="InterPro" id="IPR009057">
    <property type="entry name" value="Homeodomain-like_sf"/>
</dbReference>